<sequence>MHERSHLPSRDDIILVVQTIKRGIHPTVEDVRLISGSSLHSSKVTLSSAYAWLYREKVNRLVTQFLNGTFKGVKPVARLDGKK</sequence>
<evidence type="ECO:0000313" key="1">
    <source>
        <dbReference type="EMBL" id="OGM15368.1"/>
    </source>
</evidence>
<dbReference type="Proteomes" id="UP000177382">
    <property type="component" value="Unassembled WGS sequence"/>
</dbReference>
<evidence type="ECO:0000313" key="2">
    <source>
        <dbReference type="Proteomes" id="UP000177382"/>
    </source>
</evidence>
<dbReference type="EMBL" id="MGFX01000006">
    <property type="protein sequence ID" value="OGM15368.1"/>
    <property type="molecule type" value="Genomic_DNA"/>
</dbReference>
<organism evidence="1 2">
    <name type="scientific">Candidatus Woesebacteria bacterium RBG_16_42_24</name>
    <dbReference type="NCBI Taxonomy" id="1802485"/>
    <lineage>
        <taxon>Bacteria</taxon>
        <taxon>Candidatus Woeseibacteriota</taxon>
    </lineage>
</organism>
<dbReference type="AlphaFoldDB" id="A0A1F7XLX8"/>
<comment type="caution">
    <text evidence="1">The sequence shown here is derived from an EMBL/GenBank/DDBJ whole genome shotgun (WGS) entry which is preliminary data.</text>
</comment>
<gene>
    <name evidence="1" type="ORF">A2V97_01930</name>
</gene>
<name>A0A1F7XLX8_9BACT</name>
<accession>A0A1F7XLX8</accession>
<dbReference type="STRING" id="1802485.A2V97_01930"/>
<protein>
    <submittedName>
        <fullName evidence="1">Uncharacterized protein</fullName>
    </submittedName>
</protein>
<proteinExistence type="predicted"/>
<reference evidence="1 2" key="1">
    <citation type="journal article" date="2016" name="Nat. Commun.">
        <title>Thousands of microbial genomes shed light on interconnected biogeochemical processes in an aquifer system.</title>
        <authorList>
            <person name="Anantharaman K."/>
            <person name="Brown C.T."/>
            <person name="Hug L.A."/>
            <person name="Sharon I."/>
            <person name="Castelle C.J."/>
            <person name="Probst A.J."/>
            <person name="Thomas B.C."/>
            <person name="Singh A."/>
            <person name="Wilkins M.J."/>
            <person name="Karaoz U."/>
            <person name="Brodie E.L."/>
            <person name="Williams K.H."/>
            <person name="Hubbard S.S."/>
            <person name="Banfield J.F."/>
        </authorList>
    </citation>
    <scope>NUCLEOTIDE SEQUENCE [LARGE SCALE GENOMIC DNA]</scope>
</reference>